<evidence type="ECO:0000313" key="2">
    <source>
        <dbReference type="Proteomes" id="UP001569428"/>
    </source>
</evidence>
<evidence type="ECO:0000313" key="1">
    <source>
        <dbReference type="EMBL" id="MFA0813687.1"/>
    </source>
</evidence>
<keyword evidence="2" id="KW-1185">Reference proteome</keyword>
<protein>
    <submittedName>
        <fullName evidence="1">Uncharacterized protein</fullName>
    </submittedName>
</protein>
<sequence>MISEADWKKVKKIKEKALEIFCERAMADIDEAIAKESSSKHGKFLYVYKMAENYNKRLALIFDDLRRSNAKIHLALIVSEGLVSPDDVSSLSEELQAFIQDNA</sequence>
<dbReference type="EMBL" id="JBGMEK010000123">
    <property type="protein sequence ID" value="MFA0813687.1"/>
    <property type="molecule type" value="Genomic_DNA"/>
</dbReference>
<proteinExistence type="predicted"/>
<dbReference type="Proteomes" id="UP001569428">
    <property type="component" value="Unassembled WGS sequence"/>
</dbReference>
<accession>A0ABV4P5P5</accession>
<organism evidence="1 2">
    <name type="scientific">Microbulbifer epialgicus</name>
    <dbReference type="NCBI Taxonomy" id="393907"/>
    <lineage>
        <taxon>Bacteria</taxon>
        <taxon>Pseudomonadati</taxon>
        <taxon>Pseudomonadota</taxon>
        <taxon>Gammaproteobacteria</taxon>
        <taxon>Cellvibrionales</taxon>
        <taxon>Microbulbiferaceae</taxon>
        <taxon>Microbulbifer</taxon>
    </lineage>
</organism>
<dbReference type="RefSeq" id="WP_371841499.1">
    <property type="nucleotide sequence ID" value="NZ_JBGMEK010000123.1"/>
</dbReference>
<name>A0ABV4P5P5_9GAMM</name>
<reference evidence="1 2" key="1">
    <citation type="submission" date="2024-08" db="EMBL/GenBank/DDBJ databases">
        <authorList>
            <person name="Ishaq N."/>
        </authorList>
    </citation>
    <scope>NUCLEOTIDE SEQUENCE [LARGE SCALE GENOMIC DNA]</scope>
    <source>
        <strain evidence="1 2">DSM 18651</strain>
    </source>
</reference>
<gene>
    <name evidence="1" type="ORF">ACCI49_22625</name>
</gene>
<comment type="caution">
    <text evidence="1">The sequence shown here is derived from an EMBL/GenBank/DDBJ whole genome shotgun (WGS) entry which is preliminary data.</text>
</comment>